<accession>A0A9P5NU25</accession>
<proteinExistence type="inferred from homology"/>
<dbReference type="PANTHER" id="PTHR12220">
    <property type="entry name" value="50S/60S RIBOSOMAL PROTEIN L16"/>
    <property type="match status" value="1"/>
</dbReference>
<dbReference type="Gene3D" id="3.90.1170.10">
    <property type="entry name" value="Ribosomal protein L10e/L16"/>
    <property type="match status" value="1"/>
</dbReference>
<dbReference type="EMBL" id="JADNYJ010000011">
    <property type="protein sequence ID" value="KAF8908623.1"/>
    <property type="molecule type" value="Genomic_DNA"/>
</dbReference>
<dbReference type="InterPro" id="IPR036920">
    <property type="entry name" value="Ribosomal_uL16_sf"/>
</dbReference>
<dbReference type="GO" id="GO:0032543">
    <property type="term" value="P:mitochondrial translation"/>
    <property type="evidence" value="ECO:0007669"/>
    <property type="project" value="TreeGrafter"/>
</dbReference>
<dbReference type="CDD" id="cd01433">
    <property type="entry name" value="Ribosomal_L16_L10e"/>
    <property type="match status" value="1"/>
</dbReference>
<comment type="similarity">
    <text evidence="1 4">Belongs to the universal ribosomal protein uL16 family.</text>
</comment>
<dbReference type="OrthoDB" id="268521at2759"/>
<dbReference type="NCBIfam" id="TIGR01164">
    <property type="entry name" value="rplP_bact"/>
    <property type="match status" value="1"/>
</dbReference>
<dbReference type="AlphaFoldDB" id="A0A9P5NU25"/>
<evidence type="ECO:0000256" key="1">
    <source>
        <dbReference type="ARBA" id="ARBA00008931"/>
    </source>
</evidence>
<evidence type="ECO:0000256" key="2">
    <source>
        <dbReference type="ARBA" id="ARBA00022980"/>
    </source>
</evidence>
<gene>
    <name evidence="5" type="ORF">CPB84DRAFT_1725060</name>
</gene>
<dbReference type="GO" id="GO:0003735">
    <property type="term" value="F:structural constituent of ribosome"/>
    <property type="evidence" value="ECO:0007669"/>
    <property type="project" value="InterPro"/>
</dbReference>
<evidence type="ECO:0000256" key="3">
    <source>
        <dbReference type="ARBA" id="ARBA00023274"/>
    </source>
</evidence>
<dbReference type="InterPro" id="IPR016180">
    <property type="entry name" value="Ribosomal_uL16_dom"/>
</dbReference>
<keyword evidence="2 4" id="KW-0689">Ribosomal protein</keyword>
<dbReference type="Pfam" id="PF00252">
    <property type="entry name" value="Ribosomal_L16"/>
    <property type="match status" value="1"/>
</dbReference>
<dbReference type="Proteomes" id="UP000724874">
    <property type="component" value="Unassembled WGS sequence"/>
</dbReference>
<evidence type="ECO:0000313" key="5">
    <source>
        <dbReference type="EMBL" id="KAF8908623.1"/>
    </source>
</evidence>
<name>A0A9P5NU25_GYMJU</name>
<dbReference type="PRINTS" id="PR00060">
    <property type="entry name" value="RIBOSOMALL16"/>
</dbReference>
<evidence type="ECO:0000313" key="6">
    <source>
        <dbReference type="Proteomes" id="UP000724874"/>
    </source>
</evidence>
<sequence>MFSLSSLSRRVLSLGGPSLRTPAQHVLPSSISSPLTVFTRGRAQLAPKQVKHLKRHKGRIPIPVGGSTKGTTLAYGEWGIRIIGEGARLSAKQLSTAQEVILKKLKILKGSKVYLRVFPDIPVCIKGNETRMGKGKGTFEFWATRVPVGRVIFEIGGVPIREELARDILRLAAAKLPTKMEFINRASPPRLGNLLITPPKPTPEASAAAAAASVDPSIIPSPVLLLLLPIHDFLFALSLLYFVKFLTHNIHTWCLQIYQFSSIAQAPGSNLSENNLLTFSRFVASYPFC</sequence>
<keyword evidence="6" id="KW-1185">Reference proteome</keyword>
<dbReference type="GO" id="GO:0005762">
    <property type="term" value="C:mitochondrial large ribosomal subunit"/>
    <property type="evidence" value="ECO:0007669"/>
    <property type="project" value="TreeGrafter"/>
</dbReference>
<dbReference type="GO" id="GO:0019843">
    <property type="term" value="F:rRNA binding"/>
    <property type="evidence" value="ECO:0007669"/>
    <property type="project" value="InterPro"/>
</dbReference>
<dbReference type="InterPro" id="IPR020798">
    <property type="entry name" value="Ribosomal_uL16_CS"/>
</dbReference>
<keyword evidence="3 4" id="KW-0687">Ribonucleoprotein</keyword>
<dbReference type="PROSITE" id="PS00701">
    <property type="entry name" value="RIBOSOMAL_L16_2"/>
    <property type="match status" value="1"/>
</dbReference>
<dbReference type="InterPro" id="IPR000114">
    <property type="entry name" value="Ribosomal_uL16_bact-type"/>
</dbReference>
<organism evidence="5 6">
    <name type="scientific">Gymnopilus junonius</name>
    <name type="common">Spectacular rustgill mushroom</name>
    <name type="synonym">Gymnopilus spectabilis subsp. junonius</name>
    <dbReference type="NCBI Taxonomy" id="109634"/>
    <lineage>
        <taxon>Eukaryota</taxon>
        <taxon>Fungi</taxon>
        <taxon>Dikarya</taxon>
        <taxon>Basidiomycota</taxon>
        <taxon>Agaricomycotina</taxon>
        <taxon>Agaricomycetes</taxon>
        <taxon>Agaricomycetidae</taxon>
        <taxon>Agaricales</taxon>
        <taxon>Agaricineae</taxon>
        <taxon>Hymenogastraceae</taxon>
        <taxon>Gymnopilus</taxon>
    </lineage>
</organism>
<dbReference type="PANTHER" id="PTHR12220:SF13">
    <property type="entry name" value="LARGE RIBOSOMAL SUBUNIT PROTEIN UL16M"/>
    <property type="match status" value="1"/>
</dbReference>
<evidence type="ECO:0000256" key="4">
    <source>
        <dbReference type="RuleBase" id="RU004413"/>
    </source>
</evidence>
<comment type="caution">
    <text evidence="5">The sequence shown here is derived from an EMBL/GenBank/DDBJ whole genome shotgun (WGS) entry which is preliminary data.</text>
</comment>
<reference evidence="5" key="1">
    <citation type="submission" date="2020-11" db="EMBL/GenBank/DDBJ databases">
        <authorList>
            <consortium name="DOE Joint Genome Institute"/>
            <person name="Ahrendt S."/>
            <person name="Riley R."/>
            <person name="Andreopoulos W."/>
            <person name="LaButti K."/>
            <person name="Pangilinan J."/>
            <person name="Ruiz-duenas F.J."/>
            <person name="Barrasa J.M."/>
            <person name="Sanchez-Garcia M."/>
            <person name="Camarero S."/>
            <person name="Miyauchi S."/>
            <person name="Serrano A."/>
            <person name="Linde D."/>
            <person name="Babiker R."/>
            <person name="Drula E."/>
            <person name="Ayuso-Fernandez I."/>
            <person name="Pacheco R."/>
            <person name="Padilla G."/>
            <person name="Ferreira P."/>
            <person name="Barriuso J."/>
            <person name="Kellner H."/>
            <person name="Castanera R."/>
            <person name="Alfaro M."/>
            <person name="Ramirez L."/>
            <person name="Pisabarro A.G."/>
            <person name="Kuo A."/>
            <person name="Tritt A."/>
            <person name="Lipzen A."/>
            <person name="He G."/>
            <person name="Yan M."/>
            <person name="Ng V."/>
            <person name="Cullen D."/>
            <person name="Martin F."/>
            <person name="Rosso M.-N."/>
            <person name="Henrissat B."/>
            <person name="Hibbett D."/>
            <person name="Martinez A.T."/>
            <person name="Grigoriev I.V."/>
        </authorList>
    </citation>
    <scope>NUCLEOTIDE SEQUENCE</scope>
    <source>
        <strain evidence="5">AH 44721</strain>
    </source>
</reference>
<dbReference type="InterPro" id="IPR047873">
    <property type="entry name" value="Ribosomal_uL16"/>
</dbReference>
<protein>
    <submittedName>
        <fullName evidence="5">Ribosomal protein L10e/L16</fullName>
    </submittedName>
</protein>
<dbReference type="SUPFAM" id="SSF54686">
    <property type="entry name" value="Ribosomal protein L16p/L10e"/>
    <property type="match status" value="1"/>
</dbReference>